<accession>A0A0D2X0L9</accession>
<evidence type="ECO:0000256" key="1">
    <source>
        <dbReference type="SAM" id="MobiDB-lite"/>
    </source>
</evidence>
<dbReference type="Gene3D" id="3.80.10.10">
    <property type="entry name" value="Ribonuclease Inhibitor"/>
    <property type="match status" value="1"/>
</dbReference>
<dbReference type="Proteomes" id="UP000008743">
    <property type="component" value="Unassembled WGS sequence"/>
</dbReference>
<evidence type="ECO:0000313" key="4">
    <source>
        <dbReference type="Proteomes" id="UP000008743"/>
    </source>
</evidence>
<dbReference type="PROSITE" id="PS50181">
    <property type="entry name" value="FBOX"/>
    <property type="match status" value="1"/>
</dbReference>
<dbReference type="CDD" id="cd09917">
    <property type="entry name" value="F-box_SF"/>
    <property type="match status" value="1"/>
</dbReference>
<dbReference type="AlphaFoldDB" id="A0A0D2X0L9"/>
<reference evidence="4" key="1">
    <citation type="submission" date="2011-02" db="EMBL/GenBank/DDBJ databases">
        <title>The Genome Sequence of Capsaspora owczarzaki ATCC 30864.</title>
        <authorList>
            <person name="Russ C."/>
            <person name="Cuomo C."/>
            <person name="Burger G."/>
            <person name="Gray M.W."/>
            <person name="Holland P.W.H."/>
            <person name="King N."/>
            <person name="Lang F.B.F."/>
            <person name="Roger A.J."/>
            <person name="Ruiz-Trillo I."/>
            <person name="Young S.K."/>
            <person name="Zeng Q."/>
            <person name="Gargeya S."/>
            <person name="Alvarado L."/>
            <person name="Berlin A."/>
            <person name="Chapman S.B."/>
            <person name="Chen Z."/>
            <person name="Freedman E."/>
            <person name="Gellesch M."/>
            <person name="Goldberg J."/>
            <person name="Griggs A."/>
            <person name="Gujja S."/>
            <person name="Heilman E."/>
            <person name="Heiman D."/>
            <person name="Howarth C."/>
            <person name="Mehta T."/>
            <person name="Neiman D."/>
            <person name="Pearson M."/>
            <person name="Roberts A."/>
            <person name="Saif S."/>
            <person name="Shea T."/>
            <person name="Shenoy N."/>
            <person name="Sisk P."/>
            <person name="Stolte C."/>
            <person name="Sykes S."/>
            <person name="White J."/>
            <person name="Yandava C."/>
            <person name="Haas B."/>
            <person name="Nusbaum C."/>
            <person name="Birren B."/>
        </authorList>
    </citation>
    <scope>NUCLEOTIDE SEQUENCE</scope>
    <source>
        <strain evidence="4">ATCC 30864</strain>
    </source>
</reference>
<keyword evidence="4" id="KW-1185">Reference proteome</keyword>
<evidence type="ECO:0000313" key="3">
    <source>
        <dbReference type="EMBL" id="KJE89289.1"/>
    </source>
</evidence>
<feature type="domain" description="F-box" evidence="2">
    <location>
        <begin position="1"/>
        <end position="34"/>
    </location>
</feature>
<dbReference type="InterPro" id="IPR006553">
    <property type="entry name" value="Leu-rich_rpt_Cys-con_subtyp"/>
</dbReference>
<evidence type="ECO:0000259" key="2">
    <source>
        <dbReference type="PROSITE" id="PS50181"/>
    </source>
</evidence>
<proteinExistence type="predicted"/>
<dbReference type="PANTHER" id="PTHR13318">
    <property type="entry name" value="PARTNER OF PAIRED, ISOFORM B-RELATED"/>
    <property type="match status" value="1"/>
</dbReference>
<dbReference type="Pfam" id="PF12937">
    <property type="entry name" value="F-box-like"/>
    <property type="match status" value="1"/>
</dbReference>
<gene>
    <name evidence="3" type="ORF">CAOG_000789</name>
</gene>
<dbReference type="SMART" id="SM00367">
    <property type="entry name" value="LRR_CC"/>
    <property type="match status" value="4"/>
</dbReference>
<dbReference type="OrthoDB" id="10257471at2759"/>
<organism evidence="3 4">
    <name type="scientific">Capsaspora owczarzaki (strain ATCC 30864)</name>
    <dbReference type="NCBI Taxonomy" id="595528"/>
    <lineage>
        <taxon>Eukaryota</taxon>
        <taxon>Filasterea</taxon>
        <taxon>Capsaspora</taxon>
    </lineage>
</organism>
<dbReference type="GO" id="GO:0019005">
    <property type="term" value="C:SCF ubiquitin ligase complex"/>
    <property type="evidence" value="ECO:0007669"/>
    <property type="project" value="TreeGrafter"/>
</dbReference>
<dbReference type="GO" id="GO:0031146">
    <property type="term" value="P:SCF-dependent proteasomal ubiquitin-dependent protein catabolic process"/>
    <property type="evidence" value="ECO:0007669"/>
    <property type="project" value="TreeGrafter"/>
</dbReference>
<feature type="region of interest" description="Disordered" evidence="1">
    <location>
        <begin position="480"/>
        <end position="502"/>
    </location>
</feature>
<dbReference type="PANTHER" id="PTHR13318:SF95">
    <property type="entry name" value="F-BOX PROTEIN YLR352W"/>
    <property type="match status" value="1"/>
</dbReference>
<dbReference type="InterPro" id="IPR001810">
    <property type="entry name" value="F-box_dom"/>
</dbReference>
<dbReference type="SUPFAM" id="SSF52047">
    <property type="entry name" value="RNI-like"/>
    <property type="match status" value="1"/>
</dbReference>
<dbReference type="EMBL" id="KE346360">
    <property type="protein sequence ID" value="KJE89289.1"/>
    <property type="molecule type" value="Genomic_DNA"/>
</dbReference>
<dbReference type="InterPro" id="IPR032675">
    <property type="entry name" value="LRR_dom_sf"/>
</dbReference>
<protein>
    <recommendedName>
        <fullName evidence="2">F-box domain-containing protein</fullName>
    </recommendedName>
</protein>
<feature type="compositionally biased region" description="Basic residues" evidence="1">
    <location>
        <begin position="480"/>
        <end position="489"/>
    </location>
</feature>
<dbReference type="InterPro" id="IPR036047">
    <property type="entry name" value="F-box-like_dom_sf"/>
</dbReference>
<dbReference type="SUPFAM" id="SSF81383">
    <property type="entry name" value="F-box domain"/>
    <property type="match status" value="1"/>
</dbReference>
<name>A0A0D2X0L9_CAPO3</name>
<sequence length="527" mass="59817">MELLPAEIVMEIFERLPFRDVLSASRVCRFWFEVAIDYLSASIDLTHEHRGIDDKTLRFILTRLQPRQLNLTNCDEITQTGRGYLMDHGQSLETLTAPSLLVSAHNMMTRMDNLTNLEELVIKAIHLTPEFRLPPNLKKLWVESQFVVSNDWSWEDTPYLTDVRVASMQLDERPEQLNRLISSVRLSALRMHHCSVYVTQPLAGLENLHTLELHNPVRYNFTQKYTYIPLFASCPNLVNLVIREADGLTDKMVDDWLALLPNLQSLSLNQGRASRLSDATLTAIATRCPKLRELKLESFLQMTDVGLTTLASSCPKLETVWIPFCRNIGDAGLQSLFTWCKDLRDLDISGCTHVTEDMIGSMIKNGISLDVGPAVAALLNQNVALLGWSGAFSLCRPLTFTLSLWGFTAAARHVWHPNYYWKRPGNDAPLGLGRQGALQAESCPFRPQAFGPSFAVLPLRRRASQLQSNSLSAWMRRNRSRMHGARPRRGLPQTPHLSTPTLWMSLHRNSRRNCNAHERESRNLQGI</sequence>
<dbReference type="Gene3D" id="1.20.1280.50">
    <property type="match status" value="1"/>
</dbReference>
<dbReference type="SMART" id="SM00256">
    <property type="entry name" value="FBOX"/>
    <property type="match status" value="1"/>
</dbReference>